<evidence type="ECO:0000256" key="4">
    <source>
        <dbReference type="ARBA" id="ARBA00022692"/>
    </source>
</evidence>
<comment type="caution">
    <text evidence="10">The sequence shown here is derived from an EMBL/GenBank/DDBJ whole genome shotgun (WGS) entry which is preliminary data.</text>
</comment>
<keyword evidence="6 7" id="KW-0998">Cell outer membrane</keyword>
<proteinExistence type="inferred from homology"/>
<dbReference type="NCBIfam" id="TIGR04056">
    <property type="entry name" value="OMP_RagA_SusC"/>
    <property type="match status" value="1"/>
</dbReference>
<keyword evidence="5 7" id="KW-0472">Membrane</keyword>
<sequence length="1003" mass="110756">MFMGKRLTMALAGLLLFTGQVLAQSKVAGTVLSAEDNEPVVGASVLVTGTTTGTVTDADGRFTITLPTGKTRVTIQYVGMKSMVLTAVDGMIVSLQSESKEIDEVVVTGYGVQRKASFTGAASLLNGDKIEKKSDANFVKSLEGAVTGVQMNNSSGAPGTWGSVYVRGRGSLNSGTQPLYVIDGVPVNSDQDALNKNTNNALDPMASINPNDIESVTVLKDAAATAIYGSRAGNGVIVIKTKSGSQGKFNVNLDVKQGFVTVANNNMEFADAEQTLQLYAAGRAARYKDKTQQEYYQELLKENGLKSVSNYNWFDAVTRKGYYQDYNLSVSGQTGNTGYYVSGGYMSSEGVVIGSDFKRYSGRANLNSKFKIFTFGANISYAYAIKNGASESTSGSLSNPIAAAITLMQPFYPFYGKNGNYANINRYNPLAINDKGLGDINKMETYTTTLSPFLQMDFGKGIYYKTTLGVNVYNLRQYEYWSAVYNPQGIDYNGLGQQYTSQRSTVTWNNILGWNRTFNQLHNISLMLGQELQRKSYLVDYIQGDNFPFASAGNRDLSTVGHWGDSQHQKEDARLVSYFGDAHYSYADRYYLSASFRRDGSSVFGSKHRFGSFWSVGGKWRFTDEDWLQLKDNKVINNGTLRISYGTVGNQDIDWYASRGLYTAGFNYHGLPGTRPTNLENPNLTWEVSRKFDVGFDLGLLNRLTLSFDYYDEKTTDALFEVPLSRTSGLQTTYQNLGSIRNQGIETALNATVMRTNEFNWTAYANLTWNRNRVLKLSTGDPIVGDYTIIKPGYAYRTFYMKEYAGVDRATGKPTWYLNESGDEVTTDYNAAARRYLGSPDPKVFGGFGTAVNWKGIDASIAFNYRLGAKVFDTGARFTGWGMSEYTPLKRVATDSWTADNPNAKYPQYITGDPNNATSYSSRFLMNGNFLRLSNISVGYTLPKALTRKAMMEKVRVYLSADNLYTWTAGDFVGYNPETYASGVIAWQYPASTTFVGGVQISF</sequence>
<name>U2KZV9_9BACT</name>
<feature type="chain" id="PRO_5004629713" evidence="8">
    <location>
        <begin position="24"/>
        <end position="1003"/>
    </location>
</feature>
<dbReference type="InterPro" id="IPR036942">
    <property type="entry name" value="Beta-barrel_TonB_sf"/>
</dbReference>
<dbReference type="Proteomes" id="UP000016600">
    <property type="component" value="Unassembled WGS sequence"/>
</dbReference>
<evidence type="ECO:0000256" key="8">
    <source>
        <dbReference type="SAM" id="SignalP"/>
    </source>
</evidence>
<dbReference type="InterPro" id="IPR008969">
    <property type="entry name" value="CarboxyPept-like_regulatory"/>
</dbReference>
<feature type="signal peptide" evidence="8">
    <location>
        <begin position="1"/>
        <end position="23"/>
    </location>
</feature>
<keyword evidence="8" id="KW-0732">Signal</keyword>
<dbReference type="AlphaFoldDB" id="U2KZV9"/>
<dbReference type="SUPFAM" id="SSF56935">
    <property type="entry name" value="Porins"/>
    <property type="match status" value="1"/>
</dbReference>
<organism evidence="10 11">
    <name type="scientific">Hoylesella pleuritidis F0068</name>
    <dbReference type="NCBI Taxonomy" id="1081904"/>
    <lineage>
        <taxon>Bacteria</taxon>
        <taxon>Pseudomonadati</taxon>
        <taxon>Bacteroidota</taxon>
        <taxon>Bacteroidia</taxon>
        <taxon>Bacteroidales</taxon>
        <taxon>Prevotellaceae</taxon>
        <taxon>Hoylesella</taxon>
    </lineage>
</organism>
<keyword evidence="4 7" id="KW-0812">Transmembrane</keyword>
<evidence type="ECO:0000256" key="7">
    <source>
        <dbReference type="PROSITE-ProRule" id="PRU01360"/>
    </source>
</evidence>
<feature type="domain" description="TonB-dependent receptor plug" evidence="9">
    <location>
        <begin position="116"/>
        <end position="236"/>
    </location>
</feature>
<dbReference type="InterPro" id="IPR023997">
    <property type="entry name" value="TonB-dep_OMP_SusC/RagA_CS"/>
</dbReference>
<evidence type="ECO:0000256" key="3">
    <source>
        <dbReference type="ARBA" id="ARBA00022452"/>
    </source>
</evidence>
<evidence type="ECO:0000256" key="2">
    <source>
        <dbReference type="ARBA" id="ARBA00022448"/>
    </source>
</evidence>
<reference evidence="10 11" key="1">
    <citation type="submission" date="2013-08" db="EMBL/GenBank/DDBJ databases">
        <authorList>
            <person name="Durkin A.S."/>
            <person name="Haft D.R."/>
            <person name="McCorrison J."/>
            <person name="Torralba M."/>
            <person name="Gillis M."/>
            <person name="Haft D.H."/>
            <person name="Methe B."/>
            <person name="Sutton G."/>
            <person name="Nelson K.E."/>
        </authorList>
    </citation>
    <scope>NUCLEOTIDE SEQUENCE [LARGE SCALE GENOMIC DNA]</scope>
    <source>
        <strain evidence="10 11">F0068</strain>
    </source>
</reference>
<dbReference type="InterPro" id="IPR037066">
    <property type="entry name" value="Plug_dom_sf"/>
</dbReference>
<dbReference type="PATRIC" id="fig|1081904.3.peg.370"/>
<protein>
    <submittedName>
        <fullName evidence="10">TonB-linked outer membrane protein, SusC/RagA family</fullName>
    </submittedName>
</protein>
<dbReference type="Pfam" id="PF07715">
    <property type="entry name" value="Plug"/>
    <property type="match status" value="1"/>
</dbReference>
<evidence type="ECO:0000259" key="9">
    <source>
        <dbReference type="Pfam" id="PF07715"/>
    </source>
</evidence>
<accession>U2KZV9</accession>
<dbReference type="PROSITE" id="PS52016">
    <property type="entry name" value="TONB_DEPENDENT_REC_3"/>
    <property type="match status" value="1"/>
</dbReference>
<dbReference type="GO" id="GO:0009279">
    <property type="term" value="C:cell outer membrane"/>
    <property type="evidence" value="ECO:0007669"/>
    <property type="project" value="UniProtKB-SubCell"/>
</dbReference>
<keyword evidence="11" id="KW-1185">Reference proteome</keyword>
<dbReference type="NCBIfam" id="TIGR04057">
    <property type="entry name" value="SusC_RagA_signa"/>
    <property type="match status" value="1"/>
</dbReference>
<dbReference type="Gene3D" id="2.40.170.20">
    <property type="entry name" value="TonB-dependent receptor, beta-barrel domain"/>
    <property type="match status" value="1"/>
</dbReference>
<dbReference type="Gene3D" id="2.170.130.10">
    <property type="entry name" value="TonB-dependent receptor, plug domain"/>
    <property type="match status" value="1"/>
</dbReference>
<evidence type="ECO:0000256" key="5">
    <source>
        <dbReference type="ARBA" id="ARBA00023136"/>
    </source>
</evidence>
<dbReference type="Gene3D" id="2.60.40.1120">
    <property type="entry name" value="Carboxypeptidase-like, regulatory domain"/>
    <property type="match status" value="1"/>
</dbReference>
<evidence type="ECO:0000313" key="11">
    <source>
        <dbReference type="Proteomes" id="UP000016600"/>
    </source>
</evidence>
<dbReference type="InterPro" id="IPR012910">
    <property type="entry name" value="Plug_dom"/>
</dbReference>
<keyword evidence="3 7" id="KW-1134">Transmembrane beta strand</keyword>
<comment type="similarity">
    <text evidence="7">Belongs to the TonB-dependent receptor family.</text>
</comment>
<dbReference type="SUPFAM" id="SSF49464">
    <property type="entry name" value="Carboxypeptidase regulatory domain-like"/>
    <property type="match status" value="1"/>
</dbReference>
<keyword evidence="2 7" id="KW-0813">Transport</keyword>
<evidence type="ECO:0000256" key="6">
    <source>
        <dbReference type="ARBA" id="ARBA00023237"/>
    </source>
</evidence>
<dbReference type="Pfam" id="PF13715">
    <property type="entry name" value="CarbopepD_reg_2"/>
    <property type="match status" value="1"/>
</dbReference>
<dbReference type="InterPro" id="IPR023996">
    <property type="entry name" value="TonB-dep_OMP_SusC/RagA"/>
</dbReference>
<dbReference type="EMBL" id="AWET01000007">
    <property type="protein sequence ID" value="ERK03992.1"/>
    <property type="molecule type" value="Genomic_DNA"/>
</dbReference>
<comment type="subcellular location">
    <subcellularLocation>
        <location evidence="1 7">Cell outer membrane</location>
        <topology evidence="1 7">Multi-pass membrane protein</topology>
    </subcellularLocation>
</comment>
<evidence type="ECO:0000256" key="1">
    <source>
        <dbReference type="ARBA" id="ARBA00004571"/>
    </source>
</evidence>
<evidence type="ECO:0000313" key="10">
    <source>
        <dbReference type="EMBL" id="ERK03992.1"/>
    </source>
</evidence>
<gene>
    <name evidence="10" type="ORF">HMPREF1218_0395</name>
</gene>
<dbReference type="InterPro" id="IPR039426">
    <property type="entry name" value="TonB-dep_rcpt-like"/>
</dbReference>